<protein>
    <submittedName>
        <fullName evidence="1">Uncharacterized protein</fullName>
    </submittedName>
</protein>
<gene>
    <name evidence="1" type="ORF">B0537_10275</name>
</gene>
<name>A0A1S6IXF0_9FIRM</name>
<accession>A0A1S6IXF0</accession>
<dbReference type="Proteomes" id="UP000189464">
    <property type="component" value="Chromosome"/>
</dbReference>
<reference evidence="1 2" key="1">
    <citation type="journal article" date="2016" name="Int. J. Syst. Evol. Microbiol.">
        <title>Desulfotomaculum ferrireducens sp. nov., a moderately thermophilic sulfate-reducing and dissimilatory Fe(III)-reducing bacterium isolated from compost.</title>
        <authorList>
            <person name="Yang G."/>
            <person name="Guo J."/>
            <person name="Zhuang L."/>
            <person name="Yuan Y."/>
            <person name="Zhou S."/>
        </authorList>
    </citation>
    <scope>NUCLEOTIDE SEQUENCE [LARGE SCALE GENOMIC DNA]</scope>
    <source>
        <strain evidence="1 2">GSS09</strain>
    </source>
</reference>
<organism evidence="1 2">
    <name type="scientific">Desulforamulus ferrireducens</name>
    <dbReference type="NCBI Taxonomy" id="1833852"/>
    <lineage>
        <taxon>Bacteria</taxon>
        <taxon>Bacillati</taxon>
        <taxon>Bacillota</taxon>
        <taxon>Clostridia</taxon>
        <taxon>Eubacteriales</taxon>
        <taxon>Peptococcaceae</taxon>
        <taxon>Desulforamulus</taxon>
    </lineage>
</organism>
<evidence type="ECO:0000313" key="1">
    <source>
        <dbReference type="EMBL" id="AQS59440.1"/>
    </source>
</evidence>
<evidence type="ECO:0000313" key="2">
    <source>
        <dbReference type="Proteomes" id="UP000189464"/>
    </source>
</evidence>
<dbReference type="AlphaFoldDB" id="A0A1S6IXF0"/>
<sequence length="154" mass="17071">MVGMFCLRGTPVGVEYPVDGETTGREIDSPPRAIIEVNNDNVVISSGNYQWERKESYNNEDIGVAVIACGAAPIEIAEKMEPIKVPKATKATVKFTDDSQPQINAYLWEENKRGNELPLNNNQITLPTETGRHIIEILAKWPNGEASYTLVIEI</sequence>
<proteinExistence type="predicted"/>
<dbReference type="KEGG" id="dfg:B0537_10275"/>
<dbReference type="EMBL" id="CP019698">
    <property type="protein sequence ID" value="AQS59440.1"/>
    <property type="molecule type" value="Genomic_DNA"/>
</dbReference>
<keyword evidence="2" id="KW-1185">Reference proteome</keyword>